<protein>
    <submittedName>
        <fullName evidence="3">Uncharacterized protein</fullName>
    </submittedName>
</protein>
<gene>
    <name evidence="3" type="ORF">Ctob_011248</name>
</gene>
<dbReference type="EMBL" id="JWZX01001125">
    <property type="protein sequence ID" value="KOO34708.1"/>
    <property type="molecule type" value="Genomic_DNA"/>
</dbReference>
<feature type="compositionally biased region" description="Acidic residues" evidence="2">
    <location>
        <begin position="139"/>
        <end position="165"/>
    </location>
</feature>
<reference evidence="4" key="1">
    <citation type="journal article" date="2015" name="PLoS Genet.">
        <title>Genome Sequence and Transcriptome Analyses of Chrysochromulina tobin: Metabolic Tools for Enhanced Algal Fitness in the Prominent Order Prymnesiales (Haptophyceae).</title>
        <authorList>
            <person name="Hovde B.T."/>
            <person name="Deodato C.R."/>
            <person name="Hunsperger H.M."/>
            <person name="Ryken S.A."/>
            <person name="Yost W."/>
            <person name="Jha R.K."/>
            <person name="Patterson J."/>
            <person name="Monnat R.J. Jr."/>
            <person name="Barlow S.B."/>
            <person name="Starkenburg S.R."/>
            <person name="Cattolico R.A."/>
        </authorList>
    </citation>
    <scope>NUCLEOTIDE SEQUENCE</scope>
    <source>
        <strain evidence="4">CCMP291</strain>
    </source>
</reference>
<accession>A0A0M0K8I8</accession>
<sequence length="584" mass="65916">MDLQGRGYVEGTHYRRQWFKDQIERERTDSLDILNFKQAAKEADIQLDGSETKTKIIEKLAGKLAKQVEEEEAKSAVPWNLHGFKKRSLEKLGAARLKVLCWERDLDVKKKAHSTTCIQRLMEWKKKPTSEPTITEESIAAEEPMEEESDAGDGGEKDDDDDGEDAIPLPVELRDNPGLVRVQKSKLQTYGKEILRKLCSDRRIPGIRKNCSNVQKMADALARWRGTPKAKQWVEEQASDDDDEEEEEDKPMDIPEDDGFAVSDKVYVEGESRRGQIMEIGSGDRKGQVRVRIPFRPSQWVDVEKVRYETFAAKQKGNREADCEPSAKKKKMAPEQSASSSSAFGAKTKEADYYSALNNENREKIMKIVEDYLKMQRLEEENKQLQEDVGEAKKLLRKAGAQIMKLEAQLSDGSGLLTKEQSKQLKKLEDDKRIPTGYMEIKAYRKALEERGLLEKAAGAAHEGQHVFHIIAAANGGPDHTDNYLFALGGTFNIAVGAHLDHFNCFLAGKAKAMKAVAIAMQAAKDPALHRWIRTPTGKDFRIYTEGKHKGKTGEDLFNDGQKVFRAIRDEERNRMKAKGSSST</sequence>
<feature type="region of interest" description="Disordered" evidence="2">
    <location>
        <begin position="127"/>
        <end position="171"/>
    </location>
</feature>
<proteinExistence type="predicted"/>
<dbReference type="OrthoDB" id="10556401at2759"/>
<feature type="region of interest" description="Disordered" evidence="2">
    <location>
        <begin position="228"/>
        <end position="262"/>
    </location>
</feature>
<name>A0A0M0K8I8_9EUKA</name>
<keyword evidence="1" id="KW-0175">Coiled coil</keyword>
<feature type="compositionally biased region" description="Basic and acidic residues" evidence="2">
    <location>
        <begin position="317"/>
        <end position="327"/>
    </location>
</feature>
<feature type="compositionally biased region" description="Acidic residues" evidence="2">
    <location>
        <begin position="237"/>
        <end position="259"/>
    </location>
</feature>
<evidence type="ECO:0000313" key="4">
    <source>
        <dbReference type="Proteomes" id="UP000037460"/>
    </source>
</evidence>
<organism evidence="3 4">
    <name type="scientific">Chrysochromulina tobinii</name>
    <dbReference type="NCBI Taxonomy" id="1460289"/>
    <lineage>
        <taxon>Eukaryota</taxon>
        <taxon>Haptista</taxon>
        <taxon>Haptophyta</taxon>
        <taxon>Prymnesiophyceae</taxon>
        <taxon>Prymnesiales</taxon>
        <taxon>Chrysochromulinaceae</taxon>
        <taxon>Chrysochromulina</taxon>
    </lineage>
</organism>
<feature type="coiled-coil region" evidence="1">
    <location>
        <begin position="368"/>
        <end position="409"/>
    </location>
</feature>
<dbReference type="Proteomes" id="UP000037460">
    <property type="component" value="Unassembled WGS sequence"/>
</dbReference>
<dbReference type="AlphaFoldDB" id="A0A0M0K8I8"/>
<keyword evidence="4" id="KW-1185">Reference proteome</keyword>
<evidence type="ECO:0000256" key="1">
    <source>
        <dbReference type="SAM" id="Coils"/>
    </source>
</evidence>
<feature type="region of interest" description="Disordered" evidence="2">
    <location>
        <begin position="315"/>
        <end position="344"/>
    </location>
</feature>
<evidence type="ECO:0000313" key="3">
    <source>
        <dbReference type="EMBL" id="KOO34708.1"/>
    </source>
</evidence>
<evidence type="ECO:0000256" key="2">
    <source>
        <dbReference type="SAM" id="MobiDB-lite"/>
    </source>
</evidence>
<comment type="caution">
    <text evidence="3">The sequence shown here is derived from an EMBL/GenBank/DDBJ whole genome shotgun (WGS) entry which is preliminary data.</text>
</comment>